<dbReference type="Gene3D" id="3.40.50.1820">
    <property type="entry name" value="alpha/beta hydrolase"/>
    <property type="match status" value="1"/>
</dbReference>
<dbReference type="GO" id="GO:0050357">
    <property type="term" value="F:tropinesterase activity"/>
    <property type="evidence" value="ECO:0007669"/>
    <property type="project" value="UniProtKB-EC"/>
</dbReference>
<dbReference type="PANTHER" id="PTHR43798:SF28">
    <property type="entry name" value="AB HYDROLASE-1 DOMAIN-CONTAINING PROTEIN"/>
    <property type="match status" value="1"/>
</dbReference>
<keyword evidence="3" id="KW-1185">Reference proteome</keyword>
<dbReference type="InterPro" id="IPR050266">
    <property type="entry name" value="AB_hydrolase_sf"/>
</dbReference>
<name>A0A378LSR4_9GAMM</name>
<dbReference type="Pfam" id="PF00561">
    <property type="entry name" value="Abhydrolase_1"/>
    <property type="match status" value="1"/>
</dbReference>
<evidence type="ECO:0000313" key="3">
    <source>
        <dbReference type="Proteomes" id="UP000255297"/>
    </source>
</evidence>
<organism evidence="2 3">
    <name type="scientific">Legionella wadsworthii</name>
    <dbReference type="NCBI Taxonomy" id="28088"/>
    <lineage>
        <taxon>Bacteria</taxon>
        <taxon>Pseudomonadati</taxon>
        <taxon>Pseudomonadota</taxon>
        <taxon>Gammaproteobacteria</taxon>
        <taxon>Legionellales</taxon>
        <taxon>Legionellaceae</taxon>
        <taxon>Legionella</taxon>
    </lineage>
</organism>
<proteinExistence type="predicted"/>
<accession>A0A378LSR4</accession>
<feature type="domain" description="AB hydrolase-1" evidence="1">
    <location>
        <begin position="24"/>
        <end position="125"/>
    </location>
</feature>
<reference evidence="2 3" key="1">
    <citation type="submission" date="2018-06" db="EMBL/GenBank/DDBJ databases">
        <authorList>
            <consortium name="Pathogen Informatics"/>
            <person name="Doyle S."/>
        </authorList>
    </citation>
    <scope>NUCLEOTIDE SEQUENCE [LARGE SCALE GENOMIC DNA]</scope>
    <source>
        <strain evidence="2 3">NCTC11532</strain>
    </source>
</reference>
<dbReference type="EC" id="3.1.1.10" evidence="2"/>
<dbReference type="AlphaFoldDB" id="A0A378LSR4"/>
<dbReference type="RefSeq" id="WP_031564841.1">
    <property type="nucleotide sequence ID" value="NZ_CAAAIS010000001.1"/>
</dbReference>
<dbReference type="Proteomes" id="UP000255297">
    <property type="component" value="Unassembled WGS sequence"/>
</dbReference>
<protein>
    <submittedName>
        <fullName evidence="2">Hydrolase</fullName>
        <ecNumber evidence="2">3.1.1.10</ecNumber>
    </submittedName>
</protein>
<dbReference type="InterPro" id="IPR029058">
    <property type="entry name" value="AB_hydrolase_fold"/>
</dbReference>
<evidence type="ECO:0000313" key="2">
    <source>
        <dbReference type="EMBL" id="STY29823.1"/>
    </source>
</evidence>
<dbReference type="PRINTS" id="PR00111">
    <property type="entry name" value="ABHYDROLASE"/>
</dbReference>
<dbReference type="OrthoDB" id="2086224at2"/>
<sequence length="259" mass="29470">MKEGTFKKNSLQLNYVEGPNNGSPILLLHGATKRWQSYEPIIDELISHFHLFLMDFRGHGKSQKVHGKYTLEHYVEDTKYFIKNHIKKPTILVGHSLGGMVSIMLAALHPELVKALIIIDAPLTLHSLRGLISNLKAHANQLIQGLKLSQLFPDINPFIPEHIRACDPDMLAAMVHRFEDTFKNYNIETLMEKIQCPTLLIYGNAQRGSLINYNDIEQILEIKPDLVHVQISQAGHSPIRQDKESTLKAIKEFIKSEQL</sequence>
<gene>
    <name evidence="2" type="ORF">NCTC11532_02025</name>
</gene>
<dbReference type="SUPFAM" id="SSF53474">
    <property type="entry name" value="alpha/beta-Hydrolases"/>
    <property type="match status" value="1"/>
</dbReference>
<evidence type="ECO:0000259" key="1">
    <source>
        <dbReference type="Pfam" id="PF00561"/>
    </source>
</evidence>
<dbReference type="EMBL" id="UGPB01000001">
    <property type="protein sequence ID" value="STY29823.1"/>
    <property type="molecule type" value="Genomic_DNA"/>
</dbReference>
<dbReference type="STRING" id="1122170.GCA_000701265_00461"/>
<dbReference type="PANTHER" id="PTHR43798">
    <property type="entry name" value="MONOACYLGLYCEROL LIPASE"/>
    <property type="match status" value="1"/>
</dbReference>
<dbReference type="InterPro" id="IPR000073">
    <property type="entry name" value="AB_hydrolase_1"/>
</dbReference>
<keyword evidence="2" id="KW-0378">Hydrolase</keyword>
<dbReference type="GO" id="GO:0016020">
    <property type="term" value="C:membrane"/>
    <property type="evidence" value="ECO:0007669"/>
    <property type="project" value="TreeGrafter"/>
</dbReference>